<organism evidence="2 3">
    <name type="scientific">Folsomia candida</name>
    <name type="common">Springtail</name>
    <dbReference type="NCBI Taxonomy" id="158441"/>
    <lineage>
        <taxon>Eukaryota</taxon>
        <taxon>Metazoa</taxon>
        <taxon>Ecdysozoa</taxon>
        <taxon>Arthropoda</taxon>
        <taxon>Hexapoda</taxon>
        <taxon>Collembola</taxon>
        <taxon>Entomobryomorpha</taxon>
        <taxon>Isotomoidea</taxon>
        <taxon>Isotomidae</taxon>
        <taxon>Proisotominae</taxon>
        <taxon>Folsomia</taxon>
    </lineage>
</organism>
<evidence type="ECO:0000256" key="1">
    <source>
        <dbReference type="SAM" id="MobiDB-lite"/>
    </source>
</evidence>
<protein>
    <submittedName>
        <fullName evidence="2">Uncharacterized protein</fullName>
    </submittedName>
</protein>
<comment type="caution">
    <text evidence="2">The sequence shown here is derived from an EMBL/GenBank/DDBJ whole genome shotgun (WGS) entry which is preliminary data.</text>
</comment>
<dbReference type="EMBL" id="LNIX01000007">
    <property type="protein sequence ID" value="OXA51665.1"/>
    <property type="molecule type" value="Genomic_DNA"/>
</dbReference>
<feature type="region of interest" description="Disordered" evidence="1">
    <location>
        <begin position="206"/>
        <end position="268"/>
    </location>
</feature>
<keyword evidence="3" id="KW-1185">Reference proteome</keyword>
<feature type="compositionally biased region" description="Pro residues" evidence="1">
    <location>
        <begin position="248"/>
        <end position="268"/>
    </location>
</feature>
<dbReference type="Proteomes" id="UP000198287">
    <property type="component" value="Unassembled WGS sequence"/>
</dbReference>
<feature type="compositionally biased region" description="Pro residues" evidence="1">
    <location>
        <begin position="209"/>
        <end position="226"/>
    </location>
</feature>
<dbReference type="OrthoDB" id="6077919at2759"/>
<evidence type="ECO:0000313" key="2">
    <source>
        <dbReference type="EMBL" id="OXA51665.1"/>
    </source>
</evidence>
<name>A0A226E1N5_FOLCA</name>
<evidence type="ECO:0000313" key="3">
    <source>
        <dbReference type="Proteomes" id="UP000198287"/>
    </source>
</evidence>
<sequence length="268" mass="29837">MMSKAPQSVPGPSHVAGNTTHRVIPATITATPRIKTEVFSPQPLGEQFEEYLSSDDEDEEEVEIEENKMKVADTLMQILRWVKIKEKSFRPNNTAAPISDERYPPSARIVRKLEKLVIALENVIDVVDDKRRRGFPLYEMRRAQRNKLWRAAAIGPEMMLDFVLDEERSTIPPATSRPSPPTLPVTPPATTMPEIVLDFVLDEERSTLPEPPVTPRPSTPPPPLSVNPPATAWPEIIVDEDEEGSTIPEPPVTVTPRSLSPPPPVTSP</sequence>
<dbReference type="AlphaFoldDB" id="A0A226E1N5"/>
<accession>A0A226E1N5</accession>
<feature type="region of interest" description="Disordered" evidence="1">
    <location>
        <begin position="1"/>
        <end position="21"/>
    </location>
</feature>
<feature type="non-terminal residue" evidence="2">
    <location>
        <position position="268"/>
    </location>
</feature>
<proteinExistence type="predicted"/>
<gene>
    <name evidence="2" type="ORF">Fcan01_13679</name>
</gene>
<reference evidence="2 3" key="1">
    <citation type="submission" date="2015-12" db="EMBL/GenBank/DDBJ databases">
        <title>The genome of Folsomia candida.</title>
        <authorList>
            <person name="Faddeeva A."/>
            <person name="Derks M.F."/>
            <person name="Anvar Y."/>
            <person name="Smit S."/>
            <person name="Van Straalen N."/>
            <person name="Roelofs D."/>
        </authorList>
    </citation>
    <scope>NUCLEOTIDE SEQUENCE [LARGE SCALE GENOMIC DNA]</scope>
    <source>
        <strain evidence="2 3">VU population</strain>
        <tissue evidence="2">Whole body</tissue>
    </source>
</reference>